<protein>
    <recommendedName>
        <fullName evidence="3">Type II toxin-antitoxin system HicB family antitoxin</fullName>
    </recommendedName>
</protein>
<evidence type="ECO:0008006" key="3">
    <source>
        <dbReference type="Google" id="ProtNLM"/>
    </source>
</evidence>
<dbReference type="OrthoDB" id="91989at2157"/>
<dbReference type="SUPFAM" id="SSF143100">
    <property type="entry name" value="TTHA1013/TTHA0281-like"/>
    <property type="match status" value="1"/>
</dbReference>
<gene>
    <name evidence="1" type="ORF">RJ53_01115</name>
</gene>
<dbReference type="EMBL" id="JWHL01000001">
    <property type="protein sequence ID" value="MBR1368164.1"/>
    <property type="molecule type" value="Genomic_DNA"/>
</dbReference>
<dbReference type="InterPro" id="IPR035069">
    <property type="entry name" value="TTHA1013/TTHA0281-like"/>
</dbReference>
<organism evidence="1 2">
    <name type="scientific">Methanocalculus chunghsingensis</name>
    <dbReference type="NCBI Taxonomy" id="156457"/>
    <lineage>
        <taxon>Archaea</taxon>
        <taxon>Methanobacteriati</taxon>
        <taxon>Methanobacteriota</taxon>
        <taxon>Stenosarchaea group</taxon>
        <taxon>Methanomicrobia</taxon>
        <taxon>Methanomicrobiales</taxon>
        <taxon>Methanocalculaceae</taxon>
        <taxon>Methanocalculus</taxon>
    </lineage>
</organism>
<name>A0A8J7W4K9_9EURY</name>
<evidence type="ECO:0000313" key="2">
    <source>
        <dbReference type="Proteomes" id="UP000730161"/>
    </source>
</evidence>
<dbReference type="AlphaFoldDB" id="A0A8J7W4K9"/>
<dbReference type="RefSeq" id="WP_211529761.1">
    <property type="nucleotide sequence ID" value="NZ_JWHL01000001.1"/>
</dbReference>
<dbReference type="Gene3D" id="3.30.160.250">
    <property type="match status" value="1"/>
</dbReference>
<proteinExistence type="predicted"/>
<comment type="caution">
    <text evidence="1">The sequence shown here is derived from an EMBL/GenBank/DDBJ whole genome shotgun (WGS) entry which is preliminary data.</text>
</comment>
<evidence type="ECO:0000313" key="1">
    <source>
        <dbReference type="EMBL" id="MBR1368164.1"/>
    </source>
</evidence>
<keyword evidence="2" id="KW-1185">Reference proteome</keyword>
<sequence>MLVLFETTCEDGYWSACAIGFSIFTDGETFEELLKNIEEAVLLYFEDEIKPDEQITIETRTTNQVHNIATSSGC</sequence>
<dbReference type="Proteomes" id="UP000730161">
    <property type="component" value="Unassembled WGS sequence"/>
</dbReference>
<accession>A0A8J7W4K9</accession>
<reference evidence="1" key="1">
    <citation type="submission" date="2014-12" db="EMBL/GenBank/DDBJ databases">
        <authorList>
            <person name="Huang H.-H."/>
            <person name="Chen S.-C."/>
            <person name="Lai M.-C."/>
        </authorList>
    </citation>
    <scope>NUCLEOTIDE SEQUENCE</scope>
    <source>
        <strain evidence="1">K1F9705b</strain>
    </source>
</reference>